<feature type="transmembrane region" description="Helical" evidence="2">
    <location>
        <begin position="161"/>
        <end position="183"/>
    </location>
</feature>
<feature type="transmembrane region" description="Helical" evidence="2">
    <location>
        <begin position="269"/>
        <end position="287"/>
    </location>
</feature>
<evidence type="ECO:0000256" key="1">
    <source>
        <dbReference type="SAM" id="MobiDB-lite"/>
    </source>
</evidence>
<dbReference type="PANTHER" id="PTHR22950">
    <property type="entry name" value="AMINO ACID TRANSPORTER"/>
    <property type="match status" value="1"/>
</dbReference>
<feature type="compositionally biased region" description="Basic and acidic residues" evidence="1">
    <location>
        <begin position="21"/>
        <end position="30"/>
    </location>
</feature>
<evidence type="ECO:0000256" key="2">
    <source>
        <dbReference type="SAM" id="Phobius"/>
    </source>
</evidence>
<evidence type="ECO:0000313" key="3">
    <source>
        <dbReference type="EMBL" id="GJE88470.1"/>
    </source>
</evidence>
<dbReference type="PANTHER" id="PTHR22950:SF671">
    <property type="entry name" value="CHROMOSOME UNDETERMINED SCAFFOLD_75, WHOLE GENOME SHOTGUN SEQUENCE"/>
    <property type="match status" value="1"/>
</dbReference>
<proteinExistence type="predicted"/>
<feature type="transmembrane region" description="Helical" evidence="2">
    <location>
        <begin position="412"/>
        <end position="432"/>
    </location>
</feature>
<protein>
    <submittedName>
        <fullName evidence="3">Uncharacterized protein</fullName>
    </submittedName>
</protein>
<sequence>MSSAASHVLPPPRTMSSDSFEDGRRSPSHEDDSESALILANDDAQHDDLDTTPFELSSDEDEQEENDMFAQPAGSVEPLSSLSVFVYLLSPLLKLGALLTPYEIARAPLKVALPGLFFFASLCAFSRQIWYMLSRYVRRADMEELFLEALARGRGRESRRYIIRMSVRFSTALLRVLLLVVYLRSCADATLRYIPENFFIPPRFVATTALALVLSPLCFAPSLASSPVIYSTWLSVATYVAWLATVAYAHAKGMFFSPKEAHPPALWEGLSIIAFTYTTSCTVPLYTALKGNPQPGMLKAKRSRSFKIFSLLSIVVATGLILPPVLFNSQANELAFQNVTPPSKALVTSWSLLSVATLMFGIPSIFVTVPTLPVPLSIRRNTNLPVSRIAVFLAVYLLSFLGGAVSRAICDVLLVLALISTFTVPALLHIVIHNFRRPLSIVMPGTPAPGHPGMNRSDSYNDELLQRKERTLQRRRFARRIMWDVGVWTLLLPVSGGGLVWAAGRLLARW</sequence>
<keyword evidence="4" id="KW-1185">Reference proteome</keyword>
<dbReference type="EMBL" id="BPQB01000009">
    <property type="protein sequence ID" value="GJE88470.1"/>
    <property type="molecule type" value="Genomic_DNA"/>
</dbReference>
<feature type="compositionally biased region" description="Acidic residues" evidence="1">
    <location>
        <begin position="57"/>
        <end position="67"/>
    </location>
</feature>
<dbReference type="AlphaFoldDB" id="A0A9P3G6J5"/>
<reference evidence="3 4" key="1">
    <citation type="submission" date="2021-08" db="EMBL/GenBank/DDBJ databases">
        <title>Draft Genome Sequence of Phanerochaete sordida strain YK-624.</title>
        <authorList>
            <person name="Mori T."/>
            <person name="Dohra H."/>
            <person name="Suzuki T."/>
            <person name="Kawagishi H."/>
            <person name="Hirai H."/>
        </authorList>
    </citation>
    <scope>NUCLEOTIDE SEQUENCE [LARGE SCALE GENOMIC DNA]</scope>
    <source>
        <strain evidence="3 4">YK-624</strain>
    </source>
</reference>
<dbReference type="Proteomes" id="UP000703269">
    <property type="component" value="Unassembled WGS sequence"/>
</dbReference>
<feature type="transmembrane region" description="Helical" evidence="2">
    <location>
        <begin position="203"/>
        <end position="221"/>
    </location>
</feature>
<keyword evidence="2" id="KW-1133">Transmembrane helix</keyword>
<dbReference type="OrthoDB" id="3259324at2759"/>
<gene>
    <name evidence="3" type="ORF">PsYK624_045530</name>
</gene>
<feature type="transmembrane region" description="Helical" evidence="2">
    <location>
        <begin position="228"/>
        <end position="249"/>
    </location>
</feature>
<feature type="transmembrane region" description="Helical" evidence="2">
    <location>
        <begin position="308"/>
        <end position="327"/>
    </location>
</feature>
<dbReference type="GO" id="GO:0016020">
    <property type="term" value="C:membrane"/>
    <property type="evidence" value="ECO:0007669"/>
    <property type="project" value="TreeGrafter"/>
</dbReference>
<accession>A0A9P3G6J5</accession>
<evidence type="ECO:0000313" key="4">
    <source>
        <dbReference type="Proteomes" id="UP000703269"/>
    </source>
</evidence>
<name>A0A9P3G6J5_9APHY</name>
<feature type="transmembrane region" description="Helical" evidence="2">
    <location>
        <begin position="389"/>
        <end position="406"/>
    </location>
</feature>
<keyword evidence="2" id="KW-0812">Transmembrane</keyword>
<feature type="region of interest" description="Disordered" evidence="1">
    <location>
        <begin position="1"/>
        <end position="70"/>
    </location>
</feature>
<organism evidence="3 4">
    <name type="scientific">Phanerochaete sordida</name>
    <dbReference type="NCBI Taxonomy" id="48140"/>
    <lineage>
        <taxon>Eukaryota</taxon>
        <taxon>Fungi</taxon>
        <taxon>Dikarya</taxon>
        <taxon>Basidiomycota</taxon>
        <taxon>Agaricomycotina</taxon>
        <taxon>Agaricomycetes</taxon>
        <taxon>Polyporales</taxon>
        <taxon>Phanerochaetaceae</taxon>
        <taxon>Phanerochaete</taxon>
    </lineage>
</organism>
<feature type="transmembrane region" description="Helical" evidence="2">
    <location>
        <begin position="481"/>
        <end position="504"/>
    </location>
</feature>
<dbReference type="GO" id="GO:0015179">
    <property type="term" value="F:L-amino acid transmembrane transporter activity"/>
    <property type="evidence" value="ECO:0007669"/>
    <property type="project" value="TreeGrafter"/>
</dbReference>
<comment type="caution">
    <text evidence="3">The sequence shown here is derived from an EMBL/GenBank/DDBJ whole genome shotgun (WGS) entry which is preliminary data.</text>
</comment>
<feature type="transmembrane region" description="Helical" evidence="2">
    <location>
        <begin position="111"/>
        <end position="133"/>
    </location>
</feature>
<keyword evidence="2" id="KW-0472">Membrane</keyword>
<feature type="transmembrane region" description="Helical" evidence="2">
    <location>
        <begin position="347"/>
        <end position="369"/>
    </location>
</feature>